<dbReference type="KEGG" id="par:Psyc_0307"/>
<evidence type="ECO:0000256" key="3">
    <source>
        <dbReference type="ARBA" id="ARBA00022630"/>
    </source>
</evidence>
<evidence type="ECO:0000256" key="1">
    <source>
        <dbReference type="ARBA" id="ARBA00001974"/>
    </source>
</evidence>
<feature type="domain" description="FAD/NAD(P)-binding" evidence="5">
    <location>
        <begin position="18"/>
        <end position="333"/>
    </location>
</feature>
<dbReference type="Proteomes" id="UP000000546">
    <property type="component" value="Chromosome"/>
</dbReference>
<reference evidence="6 7" key="1">
    <citation type="journal article" date="2010" name="Appl. Environ. Microbiol.">
        <title>The genome sequence of Psychrobacter arcticus 273-4, a psychroactive Siberian permafrost bacterium, reveals mechanisms for adaptation to low-temperature growth.</title>
        <authorList>
            <person name="Ayala-del-Rio H.L."/>
            <person name="Chain P.S."/>
            <person name="Grzymski J.J."/>
            <person name="Ponder M.A."/>
            <person name="Ivanova N."/>
            <person name="Bergholz P.W."/>
            <person name="Di Bartolo G."/>
            <person name="Hauser L."/>
            <person name="Land M."/>
            <person name="Bakermans C."/>
            <person name="Rodrigues D."/>
            <person name="Klappenbach J."/>
            <person name="Zarka D."/>
            <person name="Larimer F."/>
            <person name="Richardson P."/>
            <person name="Murray A."/>
            <person name="Thomashow M."/>
            <person name="Tiedje J.M."/>
        </authorList>
    </citation>
    <scope>NUCLEOTIDE SEQUENCE [LARGE SCALE GENOMIC DNA]</scope>
    <source>
        <strain evidence="7">DSM 17307 / VKM B-2377 / 273-4</strain>
    </source>
</reference>
<proteinExistence type="inferred from homology"/>
<dbReference type="GO" id="GO:0016491">
    <property type="term" value="F:oxidoreductase activity"/>
    <property type="evidence" value="ECO:0007669"/>
    <property type="project" value="InterPro"/>
</dbReference>
<accession>Q4FUY1</accession>
<evidence type="ECO:0000313" key="7">
    <source>
        <dbReference type="Proteomes" id="UP000000546"/>
    </source>
</evidence>
<dbReference type="InterPro" id="IPR050260">
    <property type="entry name" value="FAD-bd_OxRdtase"/>
</dbReference>
<organism evidence="6 7">
    <name type="scientific">Psychrobacter arcticus (strain DSM 17307 / VKM B-2377 / 273-4)</name>
    <dbReference type="NCBI Taxonomy" id="259536"/>
    <lineage>
        <taxon>Bacteria</taxon>
        <taxon>Pseudomonadati</taxon>
        <taxon>Pseudomonadota</taxon>
        <taxon>Gammaproteobacteria</taxon>
        <taxon>Moraxellales</taxon>
        <taxon>Moraxellaceae</taxon>
        <taxon>Psychrobacter</taxon>
    </lineage>
</organism>
<dbReference type="PANTHER" id="PTHR43429">
    <property type="entry name" value="PYRIDINE NUCLEOTIDE-DISULFIDE OXIDOREDUCTASE DOMAIN-CONTAINING"/>
    <property type="match status" value="1"/>
</dbReference>
<dbReference type="HOGENOM" id="CLU_003291_4_4_6"/>
<dbReference type="RefSeq" id="WP_011279615.1">
    <property type="nucleotide sequence ID" value="NC_007204.1"/>
</dbReference>
<dbReference type="InterPro" id="IPR036188">
    <property type="entry name" value="FAD/NAD-bd_sf"/>
</dbReference>
<keyword evidence="3" id="KW-0285">Flavoprotein</keyword>
<dbReference type="Gene3D" id="3.50.50.60">
    <property type="entry name" value="FAD/NAD(P)-binding domain"/>
    <property type="match status" value="2"/>
</dbReference>
<name>Q4FUY1_PSYA2</name>
<dbReference type="EMBL" id="CP000082">
    <property type="protein sequence ID" value="AAZ18177.1"/>
    <property type="molecule type" value="Genomic_DNA"/>
</dbReference>
<dbReference type="SUPFAM" id="SSF51905">
    <property type="entry name" value="FAD/NAD(P)-binding domain"/>
    <property type="match status" value="2"/>
</dbReference>
<dbReference type="Pfam" id="PF07992">
    <property type="entry name" value="Pyr_redox_2"/>
    <property type="match status" value="1"/>
</dbReference>
<dbReference type="PRINTS" id="PR00368">
    <property type="entry name" value="FADPNR"/>
</dbReference>
<gene>
    <name evidence="6" type="ordered locus">Psyc_0307</name>
</gene>
<keyword evidence="7" id="KW-1185">Reference proteome</keyword>
<protein>
    <submittedName>
        <fullName evidence="6">Putative pyridine nucleotide-disulfide oxidoreductase</fullName>
    </submittedName>
</protein>
<dbReference type="eggNOG" id="COG0446">
    <property type="taxonomic scope" value="Bacteria"/>
</dbReference>
<comment type="cofactor">
    <cofactor evidence="1">
        <name>FAD</name>
        <dbReference type="ChEBI" id="CHEBI:57692"/>
    </cofactor>
</comment>
<evidence type="ECO:0000256" key="4">
    <source>
        <dbReference type="ARBA" id="ARBA00022827"/>
    </source>
</evidence>
<sequence length="419" mass="44610">MSTETTFPSTMATDAKGIVIIGAGLAGWHVIDAIRAKDKEVPITLITTDSGDRYHKPMLTMAISQNKSASDLVRATGTDAAKAAQVTLLANTQVTDIDATTQQLQLVSALRSDPVYTNYATISYDKLVLAMGAHPIFPKSLPEDLVWHVNHIERFGQLQEKLATGSQHVAIIGAGMVGTEIAEDLLKAGHEVTLIDLNDAPLSQMLPAKATARIAAAVKSQGINFLGGYQVTDVIRSSDDNEGENNIGKLQVSYEPFASNGEDTDAQTSEILLVDHVIASTGLTVDGKLPTAAGVEFNRRTGIVVDAPTLRTNTDNIYAIGDCMSINGVACRYVAPLRAQAATIADDILGLEHSGYDHKPPMIRLKNKAISVMATGVPQAAGNWQVTTETDEELIMNLLDDNDEVSATVTIKVPANPNA</sequence>
<dbReference type="STRING" id="259536.Psyc_0307"/>
<evidence type="ECO:0000256" key="2">
    <source>
        <dbReference type="ARBA" id="ARBA00006442"/>
    </source>
</evidence>
<dbReference type="PANTHER" id="PTHR43429:SF3">
    <property type="entry name" value="NITRITE REDUCTASE [NAD(P)H]"/>
    <property type="match status" value="1"/>
</dbReference>
<evidence type="ECO:0000259" key="5">
    <source>
        <dbReference type="Pfam" id="PF07992"/>
    </source>
</evidence>
<dbReference type="OrthoDB" id="9808980at2"/>
<dbReference type="InterPro" id="IPR023753">
    <property type="entry name" value="FAD/NAD-binding_dom"/>
</dbReference>
<keyword evidence="4" id="KW-0274">FAD</keyword>
<dbReference type="AlphaFoldDB" id="Q4FUY1"/>
<comment type="similarity">
    <text evidence="2">Belongs to the FAD-dependent oxidoreductase family.</text>
</comment>
<dbReference type="PRINTS" id="PR00411">
    <property type="entry name" value="PNDRDTASEI"/>
</dbReference>
<evidence type="ECO:0000313" key="6">
    <source>
        <dbReference type="EMBL" id="AAZ18177.1"/>
    </source>
</evidence>